<evidence type="ECO:0000313" key="2">
    <source>
        <dbReference type="EMBL" id="CAJ0864568.1"/>
    </source>
</evidence>
<feature type="domain" description="Erythromycin biosynthesis protein CIII-like C-terminal" evidence="1">
    <location>
        <begin position="275"/>
        <end position="395"/>
    </location>
</feature>
<gene>
    <name evidence="2" type="primary">rhlB</name>
    <name evidence="2" type="ORF">AMST5_01686</name>
</gene>
<dbReference type="PANTHER" id="PTHR48050:SF13">
    <property type="entry name" value="STEROL 3-BETA-GLUCOSYLTRANSFERASE UGT80A2"/>
    <property type="match status" value="1"/>
</dbReference>
<dbReference type="Gene3D" id="3.40.50.2000">
    <property type="entry name" value="Glycogen Phosphorylase B"/>
    <property type="match status" value="2"/>
</dbReference>
<proteinExistence type="predicted"/>
<dbReference type="GO" id="GO:0008194">
    <property type="term" value="F:UDP-glycosyltransferase activity"/>
    <property type="evidence" value="ECO:0007669"/>
    <property type="project" value="InterPro"/>
</dbReference>
<reference evidence="2" key="1">
    <citation type="submission" date="2023-07" db="EMBL/GenBank/DDBJ databases">
        <authorList>
            <person name="Pelsma A.J. K."/>
        </authorList>
    </citation>
    <scope>NUCLEOTIDE SEQUENCE</scope>
</reference>
<dbReference type="EMBL" id="OY288114">
    <property type="protein sequence ID" value="CAJ0864568.1"/>
    <property type="molecule type" value="Genomic_DNA"/>
</dbReference>
<dbReference type="GO" id="GO:0016758">
    <property type="term" value="F:hexosyltransferase activity"/>
    <property type="evidence" value="ECO:0007669"/>
    <property type="project" value="UniProtKB-ARBA"/>
</dbReference>
<accession>A0AA48RCW5</accession>
<dbReference type="AlphaFoldDB" id="A0AA48RCW5"/>
<dbReference type="InterPro" id="IPR050426">
    <property type="entry name" value="Glycosyltransferase_28"/>
</dbReference>
<dbReference type="PANTHER" id="PTHR48050">
    <property type="entry name" value="STEROL 3-BETA-GLUCOSYLTRANSFERASE"/>
    <property type="match status" value="1"/>
</dbReference>
<sequence>MALAHALAREGFEPVIATSGAYADYIRGEGLAFAAIRPDADDLTARLGMDMGQIARKMAEDDKFLFDTLIFPHLRESFDDLEAAAEGAVAIVSHSLAFSARLVAEARGLPLVTVLLSPMMLYSAHDPPLGSIVPLRRAPARPVEIAYNRFLLWSMSHAVAFWAAPLRRLRRELGLRPRYGLDLLLGSKSSDLVIGLFSPALAPAWRNTDPRTLVAGHTFHDRFLGSVALAPELGDFLAAGEAPIVFTLGSFVTRARHDFYRDCMDVALRLGRRAVVLAHEDDAPTLAEDCPREVFVTSYAPHSQIFPRAAAIVHHGGIGSAGQALRAGRPQVVTPFLGDQFDNAERLARLGLARIVDGKTATRDALYHALANLGASHEARAREMAEIVKQENGAAAAAERIATLMGRDAVTREQAAC</sequence>
<protein>
    <submittedName>
        <fullName evidence="2">Rhamnosyltransferase subunit B</fullName>
    </submittedName>
</protein>
<dbReference type="Pfam" id="PF06722">
    <property type="entry name" value="EryCIII-like_C"/>
    <property type="match status" value="1"/>
</dbReference>
<name>A0AA48RCW5_9ZZZZ</name>
<dbReference type="CDD" id="cd03784">
    <property type="entry name" value="GT1_Gtf-like"/>
    <property type="match status" value="1"/>
</dbReference>
<organism evidence="2">
    <name type="scientific">freshwater sediment metagenome</name>
    <dbReference type="NCBI Taxonomy" id="556182"/>
    <lineage>
        <taxon>unclassified sequences</taxon>
        <taxon>metagenomes</taxon>
        <taxon>ecological metagenomes</taxon>
    </lineage>
</organism>
<evidence type="ECO:0000259" key="1">
    <source>
        <dbReference type="Pfam" id="PF06722"/>
    </source>
</evidence>
<dbReference type="InterPro" id="IPR010610">
    <property type="entry name" value="EryCIII-like_C"/>
</dbReference>
<dbReference type="SUPFAM" id="SSF53756">
    <property type="entry name" value="UDP-Glycosyltransferase/glycogen phosphorylase"/>
    <property type="match status" value="1"/>
</dbReference>
<dbReference type="InterPro" id="IPR002213">
    <property type="entry name" value="UDP_glucos_trans"/>
</dbReference>